<protein>
    <recommendedName>
        <fullName evidence="5">NAC domain-containing protein</fullName>
    </recommendedName>
</protein>
<dbReference type="PROSITE" id="PS51005">
    <property type="entry name" value="NAC"/>
    <property type="match status" value="1"/>
</dbReference>
<dbReference type="PANTHER" id="PTHR31744:SF4">
    <property type="entry name" value="NAC TRANSCRIPTION FACTOR"/>
    <property type="match status" value="1"/>
</dbReference>
<keyword evidence="1" id="KW-0805">Transcription regulation</keyword>
<organism evidence="6 7">
    <name type="scientific">Anisodus acutangulus</name>
    <dbReference type="NCBI Taxonomy" id="402998"/>
    <lineage>
        <taxon>Eukaryota</taxon>
        <taxon>Viridiplantae</taxon>
        <taxon>Streptophyta</taxon>
        <taxon>Embryophyta</taxon>
        <taxon>Tracheophyta</taxon>
        <taxon>Spermatophyta</taxon>
        <taxon>Magnoliopsida</taxon>
        <taxon>eudicotyledons</taxon>
        <taxon>Gunneridae</taxon>
        <taxon>Pentapetalae</taxon>
        <taxon>asterids</taxon>
        <taxon>lamiids</taxon>
        <taxon>Solanales</taxon>
        <taxon>Solanaceae</taxon>
        <taxon>Solanoideae</taxon>
        <taxon>Hyoscyameae</taxon>
        <taxon>Anisodus</taxon>
    </lineage>
</organism>
<comment type="caution">
    <text evidence="6">The sequence shown here is derived from an EMBL/GenBank/DDBJ whole genome shotgun (WGS) entry which is preliminary data.</text>
</comment>
<gene>
    <name evidence="6" type="ORF">K7X08_016384</name>
</gene>
<proteinExistence type="predicted"/>
<dbReference type="OrthoDB" id="730183at2759"/>
<evidence type="ECO:0000256" key="3">
    <source>
        <dbReference type="ARBA" id="ARBA00023163"/>
    </source>
</evidence>
<dbReference type="EMBL" id="JAJAGQ010000019">
    <property type="protein sequence ID" value="KAJ8534656.1"/>
    <property type="molecule type" value="Genomic_DNA"/>
</dbReference>
<evidence type="ECO:0000256" key="2">
    <source>
        <dbReference type="ARBA" id="ARBA00023125"/>
    </source>
</evidence>
<accession>A0A9Q1LE29</accession>
<reference evidence="7" key="1">
    <citation type="journal article" date="2023" name="Proc. Natl. Acad. Sci. U.S.A.">
        <title>Genomic and structural basis for evolution of tropane alkaloid biosynthesis.</title>
        <authorList>
            <person name="Wanga Y.-J."/>
            <person name="Taina T."/>
            <person name="Yua J.-Y."/>
            <person name="Lia J."/>
            <person name="Xua B."/>
            <person name="Chenc J."/>
            <person name="D'Auriad J.C."/>
            <person name="Huanga J.-P."/>
            <person name="Huanga S.-X."/>
        </authorList>
    </citation>
    <scope>NUCLEOTIDE SEQUENCE [LARGE SCALE GENOMIC DNA]</scope>
    <source>
        <strain evidence="7">cv. KIB-2019</strain>
    </source>
</reference>
<dbReference type="PANTHER" id="PTHR31744">
    <property type="entry name" value="PROTEIN CUP-SHAPED COTYLEDON 2-RELATED"/>
    <property type="match status" value="1"/>
</dbReference>
<dbReference type="SUPFAM" id="SSF101941">
    <property type="entry name" value="NAC domain"/>
    <property type="match status" value="1"/>
</dbReference>
<feature type="domain" description="NAC" evidence="5">
    <location>
        <begin position="10"/>
        <end position="156"/>
    </location>
</feature>
<keyword evidence="4" id="KW-0539">Nucleus</keyword>
<name>A0A9Q1LE29_9SOLA</name>
<dbReference type="InterPro" id="IPR003441">
    <property type="entry name" value="NAC-dom"/>
</dbReference>
<sequence>MDLRDIGATLPPGFKFYPSDEELVCHYLFKKIANEDVLKGTLVEIDLHTCEPWQLPEVAKLNSSEWYFFSFRDRKYATGFRTNRATTSGYWKATGKDRTVLDPRTRTIVGMRKTLVFYMNRAPNGIKTGWIMHEFRLENPHIPPKEDWVLCRVFHKAKAENNNNNTYEVGVNSPPNMEQSHIALSYGGPRLMAAAAFSQRPSGNQSQKLFDLLEPDHNQSSYLQLMSQEMNKPPQNDQMVEDDEYGFMMDMNFEDPNLQDGGVHSSIGDMRFDDENSLRFEWNIEANRDLICINSHHLIKKSIATQINKAQLKNRTKFTIHDSILSYAGVKLVKSRYTRLVGSKQMNPRVPAGNYEVAHISYELNVHRITMKLTSSRKGETMGGACTKLYQVAMSSAPRLIPSYIEVTWRYSFPTG</sequence>
<dbReference type="Pfam" id="PF02365">
    <property type="entry name" value="NAM"/>
    <property type="match status" value="1"/>
</dbReference>
<dbReference type="AlphaFoldDB" id="A0A9Q1LE29"/>
<evidence type="ECO:0000256" key="4">
    <source>
        <dbReference type="ARBA" id="ARBA00023242"/>
    </source>
</evidence>
<keyword evidence="3" id="KW-0804">Transcription</keyword>
<dbReference type="Proteomes" id="UP001152561">
    <property type="component" value="Unassembled WGS sequence"/>
</dbReference>
<evidence type="ECO:0000313" key="7">
    <source>
        <dbReference type="Proteomes" id="UP001152561"/>
    </source>
</evidence>
<keyword evidence="7" id="KW-1185">Reference proteome</keyword>
<dbReference type="GO" id="GO:0006355">
    <property type="term" value="P:regulation of DNA-templated transcription"/>
    <property type="evidence" value="ECO:0007669"/>
    <property type="project" value="InterPro"/>
</dbReference>
<evidence type="ECO:0000313" key="6">
    <source>
        <dbReference type="EMBL" id="KAJ8534656.1"/>
    </source>
</evidence>
<dbReference type="Gene3D" id="2.170.150.80">
    <property type="entry name" value="NAC domain"/>
    <property type="match status" value="1"/>
</dbReference>
<keyword evidence="2" id="KW-0238">DNA-binding</keyword>
<dbReference type="InterPro" id="IPR036093">
    <property type="entry name" value="NAC_dom_sf"/>
</dbReference>
<dbReference type="GO" id="GO:0003677">
    <property type="term" value="F:DNA binding"/>
    <property type="evidence" value="ECO:0007669"/>
    <property type="project" value="UniProtKB-KW"/>
</dbReference>
<evidence type="ECO:0000259" key="5">
    <source>
        <dbReference type="PROSITE" id="PS51005"/>
    </source>
</evidence>
<evidence type="ECO:0000256" key="1">
    <source>
        <dbReference type="ARBA" id="ARBA00023015"/>
    </source>
</evidence>